<evidence type="ECO:0000256" key="5">
    <source>
        <dbReference type="ARBA" id="ARBA00022679"/>
    </source>
</evidence>
<dbReference type="UniPathway" id="UPA00079"/>
<proteinExistence type="inferred from homology"/>
<reference evidence="10" key="1">
    <citation type="submission" date="2020-05" db="EMBL/GenBank/DDBJ databases">
        <authorList>
            <person name="Chiriac C."/>
            <person name="Salcher M."/>
            <person name="Ghai R."/>
            <person name="Kavagutti S V."/>
        </authorList>
    </citation>
    <scope>NUCLEOTIDE SEQUENCE</scope>
</reference>
<feature type="transmembrane region" description="Helical" evidence="9">
    <location>
        <begin position="173"/>
        <end position="191"/>
    </location>
</feature>
<evidence type="ECO:0000313" key="10">
    <source>
        <dbReference type="EMBL" id="CAB4620259.1"/>
    </source>
</evidence>
<evidence type="ECO:0000256" key="8">
    <source>
        <dbReference type="ARBA" id="ARBA00023136"/>
    </source>
</evidence>
<feature type="transmembrane region" description="Helical" evidence="9">
    <location>
        <begin position="92"/>
        <end position="111"/>
    </location>
</feature>
<keyword evidence="5" id="KW-0808">Transferase</keyword>
<evidence type="ECO:0000256" key="6">
    <source>
        <dbReference type="ARBA" id="ARBA00022692"/>
    </source>
</evidence>
<evidence type="ECO:0000256" key="3">
    <source>
        <dbReference type="ARBA" id="ARBA00022428"/>
    </source>
</evidence>
<dbReference type="InterPro" id="IPR044878">
    <property type="entry name" value="UbiA_sf"/>
</dbReference>
<evidence type="ECO:0000256" key="2">
    <source>
        <dbReference type="ARBA" id="ARBA00004863"/>
    </source>
</evidence>
<dbReference type="InterPro" id="IPR004657">
    <property type="entry name" value="MenA"/>
</dbReference>
<feature type="transmembrane region" description="Helical" evidence="9">
    <location>
        <begin position="148"/>
        <end position="167"/>
    </location>
</feature>
<dbReference type="NCBIfam" id="NF004751">
    <property type="entry name" value="PRK06080.1-3"/>
    <property type="match status" value="1"/>
</dbReference>
<accession>A0A6J6I8H9</accession>
<comment type="subcellular location">
    <subcellularLocation>
        <location evidence="1">Membrane</location>
        <topology evidence="1">Multi-pass membrane protein</topology>
    </subcellularLocation>
</comment>
<dbReference type="EMBL" id="CAEZUP010000095">
    <property type="protein sequence ID" value="CAB4620259.1"/>
    <property type="molecule type" value="Genomic_DNA"/>
</dbReference>
<dbReference type="GO" id="GO:0042371">
    <property type="term" value="P:vitamin K biosynthetic process"/>
    <property type="evidence" value="ECO:0007669"/>
    <property type="project" value="TreeGrafter"/>
</dbReference>
<dbReference type="PANTHER" id="PTHR13929:SF0">
    <property type="entry name" value="UBIA PRENYLTRANSFERASE DOMAIN-CONTAINING PROTEIN 1"/>
    <property type="match status" value="1"/>
</dbReference>
<name>A0A6J6I8H9_9ZZZZ</name>
<dbReference type="GO" id="GO:0009234">
    <property type="term" value="P:menaquinone biosynthetic process"/>
    <property type="evidence" value="ECO:0007669"/>
    <property type="project" value="UniProtKB-UniPathway"/>
</dbReference>
<protein>
    <submittedName>
        <fullName evidence="10">Unannotated protein</fullName>
    </submittedName>
</protein>
<feature type="transmembrane region" description="Helical" evidence="9">
    <location>
        <begin position="12"/>
        <end position="29"/>
    </location>
</feature>
<dbReference type="Gene3D" id="1.10.357.140">
    <property type="entry name" value="UbiA prenyltransferase"/>
    <property type="match status" value="1"/>
</dbReference>
<sequence length="296" mass="30651">MKDWIAGARPRTLPAAVVPVIVGTAAAAGMNGGTDALKGLIVWRFVAALLVALALQVGVNYANDYSDGIRGTDDDRVGPMRLTGSGAKRPGAVKRAAFAAFGFAAVVGLALALATSWWLIVVGAAAIAAGWFYTGGPRPYGYAGLGEAFVFVFFGVVATAGSAFVQIERITPLTLLISIPVGMFATALLVVNNLRDIPGDTEVGKNTLAVRLGDKRTRILYVFLMVAPFVAVPFICGLADRPLGAASLFVILLARIPVQKVLEGARGAALIPVLGWTGRVQLAFGVVLTAGLFIGG</sequence>
<dbReference type="HAMAP" id="MF_01937">
    <property type="entry name" value="MenA_1"/>
    <property type="match status" value="1"/>
</dbReference>
<dbReference type="InterPro" id="IPR026046">
    <property type="entry name" value="UBIAD1"/>
</dbReference>
<evidence type="ECO:0000256" key="4">
    <source>
        <dbReference type="ARBA" id="ARBA00022475"/>
    </source>
</evidence>
<feature type="transmembrane region" description="Helical" evidence="9">
    <location>
        <begin position="219"/>
        <end position="235"/>
    </location>
</feature>
<dbReference type="GO" id="GO:0016020">
    <property type="term" value="C:membrane"/>
    <property type="evidence" value="ECO:0007669"/>
    <property type="project" value="UniProtKB-SubCell"/>
</dbReference>
<evidence type="ECO:0000256" key="1">
    <source>
        <dbReference type="ARBA" id="ARBA00004141"/>
    </source>
</evidence>
<keyword evidence="6 9" id="KW-0812">Transmembrane</keyword>
<keyword evidence="8 9" id="KW-0472">Membrane</keyword>
<dbReference type="NCBIfam" id="TIGR00751">
    <property type="entry name" value="menA"/>
    <property type="match status" value="1"/>
</dbReference>
<feature type="transmembrane region" description="Helical" evidence="9">
    <location>
        <begin position="41"/>
        <end position="62"/>
    </location>
</feature>
<keyword evidence="7 9" id="KW-1133">Transmembrane helix</keyword>
<evidence type="ECO:0000256" key="9">
    <source>
        <dbReference type="SAM" id="Phobius"/>
    </source>
</evidence>
<dbReference type="Pfam" id="PF01040">
    <property type="entry name" value="UbiA"/>
    <property type="match status" value="1"/>
</dbReference>
<evidence type="ECO:0000256" key="7">
    <source>
        <dbReference type="ARBA" id="ARBA00022989"/>
    </source>
</evidence>
<dbReference type="AlphaFoldDB" id="A0A6J6I8H9"/>
<dbReference type="InterPro" id="IPR000537">
    <property type="entry name" value="UbiA_prenyltransferase"/>
</dbReference>
<dbReference type="PIRSF" id="PIRSF005355">
    <property type="entry name" value="UBIAD1"/>
    <property type="match status" value="1"/>
</dbReference>
<dbReference type="GO" id="GO:0046428">
    <property type="term" value="F:1,4-dihydroxy-2-naphthoate polyprenyltransferase activity"/>
    <property type="evidence" value="ECO:0007669"/>
    <property type="project" value="InterPro"/>
</dbReference>
<feature type="transmembrane region" description="Helical" evidence="9">
    <location>
        <begin position="270"/>
        <end position="294"/>
    </location>
</feature>
<keyword evidence="4" id="KW-1003">Cell membrane</keyword>
<dbReference type="PANTHER" id="PTHR13929">
    <property type="entry name" value="1,4-DIHYDROXY-2-NAPHTHOATE OCTAPRENYLTRANSFERASE"/>
    <property type="match status" value="1"/>
</dbReference>
<organism evidence="10">
    <name type="scientific">freshwater metagenome</name>
    <dbReference type="NCBI Taxonomy" id="449393"/>
    <lineage>
        <taxon>unclassified sequences</taxon>
        <taxon>metagenomes</taxon>
        <taxon>ecological metagenomes</taxon>
    </lineage>
</organism>
<keyword evidence="3" id="KW-0474">Menaquinone biosynthesis</keyword>
<feature type="transmembrane region" description="Helical" evidence="9">
    <location>
        <begin position="117"/>
        <end position="136"/>
    </location>
</feature>
<dbReference type="CDD" id="cd13962">
    <property type="entry name" value="PT_UbiA_UBIAD1"/>
    <property type="match status" value="1"/>
</dbReference>
<comment type="pathway">
    <text evidence="2">Quinol/quinone metabolism; menaquinone biosynthesis.</text>
</comment>
<gene>
    <name evidence="10" type="ORF">UFOPK1835_01725</name>
</gene>